<dbReference type="Pfam" id="PF00782">
    <property type="entry name" value="DSPc"/>
    <property type="match status" value="1"/>
</dbReference>
<evidence type="ECO:0000256" key="1">
    <source>
        <dbReference type="ARBA" id="ARBA00022801"/>
    </source>
</evidence>
<dbReference type="InterPro" id="IPR016130">
    <property type="entry name" value="Tyr_Pase_AS"/>
</dbReference>
<proteinExistence type="predicted"/>
<feature type="domain" description="Tyrosine specific protein phosphatases" evidence="4">
    <location>
        <begin position="70"/>
        <end position="139"/>
    </location>
</feature>
<feature type="compositionally biased region" description="Polar residues" evidence="3">
    <location>
        <begin position="249"/>
        <end position="261"/>
    </location>
</feature>
<feature type="compositionally biased region" description="Polar residues" evidence="3">
    <location>
        <begin position="279"/>
        <end position="298"/>
    </location>
</feature>
<feature type="region of interest" description="Disordered" evidence="3">
    <location>
        <begin position="231"/>
        <end position="261"/>
    </location>
</feature>
<evidence type="ECO:0000256" key="2">
    <source>
        <dbReference type="ARBA" id="ARBA00022912"/>
    </source>
</evidence>
<dbReference type="InterPro" id="IPR051029">
    <property type="entry name" value="mRNA_Capping_Enz/RNA_Phosphat"/>
</dbReference>
<protein>
    <recommendedName>
        <fullName evidence="4">Tyrosine specific protein phosphatases domain-containing protein</fullName>
    </recommendedName>
</protein>
<name>A0A8S2QLC9_9BILA</name>
<dbReference type="PROSITE" id="PS50056">
    <property type="entry name" value="TYR_PHOSPHATASE_2"/>
    <property type="match status" value="1"/>
</dbReference>
<dbReference type="AlphaFoldDB" id="A0A8S2QLC9"/>
<evidence type="ECO:0000313" key="6">
    <source>
        <dbReference type="Proteomes" id="UP000676336"/>
    </source>
</evidence>
<dbReference type="InterPro" id="IPR000340">
    <property type="entry name" value="Dual-sp_phosphatase_cat-dom"/>
</dbReference>
<dbReference type="Proteomes" id="UP000676336">
    <property type="component" value="Unassembled WGS sequence"/>
</dbReference>
<comment type="caution">
    <text evidence="5">The sequence shown here is derived from an EMBL/GenBank/DDBJ whole genome shotgun (WGS) entry which is preliminary data.</text>
</comment>
<evidence type="ECO:0000313" key="5">
    <source>
        <dbReference type="EMBL" id="CAF4105188.1"/>
    </source>
</evidence>
<dbReference type="PANTHER" id="PTHR10367">
    <property type="entry name" value="MRNA-CAPPING ENZYME"/>
    <property type="match status" value="1"/>
</dbReference>
<dbReference type="PROSITE" id="PS00383">
    <property type="entry name" value="TYR_PHOSPHATASE_1"/>
    <property type="match status" value="1"/>
</dbReference>
<dbReference type="SUPFAM" id="SSF52799">
    <property type="entry name" value="(Phosphotyrosine protein) phosphatases II"/>
    <property type="match status" value="1"/>
</dbReference>
<feature type="region of interest" description="Disordered" evidence="3">
    <location>
        <begin position="279"/>
        <end position="309"/>
    </location>
</feature>
<evidence type="ECO:0000259" key="4">
    <source>
        <dbReference type="PROSITE" id="PS50056"/>
    </source>
</evidence>
<dbReference type="EMBL" id="CAJOBI010008152">
    <property type="protein sequence ID" value="CAF4105188.1"/>
    <property type="molecule type" value="Genomic_DNA"/>
</dbReference>
<accession>A0A8S2QLC9</accession>
<sequence>MQKHLTNERRFTLGDIVEKLDDQGKELGLIIDLTNTDRYYKAADIADAQIQYHKMMTPGHNQIPSEACYQRFANVVRTFLEENKNNDKLIGVHCTHGLNRTGYLIVRYMIEQLDFESNEALEAFNRARGHSMEKYTEDLLKRKPLSKTAQSTTSLLNSASSLVLTNNNNNDDNDNSSSNGDLLQWPTLYSTIESMSLNEGYIQKQQKSQPIPSSISMQDYKNSVEQQQIRSTSSASIRHGNDLLKSQGHGRTNNSQQNATNNYFYRQTSVTPRILNSSYHENRASVQSSSTYYGSGSNVGRGRPMTGDR</sequence>
<dbReference type="SMART" id="SM00195">
    <property type="entry name" value="DSPc"/>
    <property type="match status" value="1"/>
</dbReference>
<keyword evidence="1" id="KW-0378">Hydrolase</keyword>
<organism evidence="5 6">
    <name type="scientific">Rotaria magnacalcarata</name>
    <dbReference type="NCBI Taxonomy" id="392030"/>
    <lineage>
        <taxon>Eukaryota</taxon>
        <taxon>Metazoa</taxon>
        <taxon>Spiralia</taxon>
        <taxon>Gnathifera</taxon>
        <taxon>Rotifera</taxon>
        <taxon>Eurotatoria</taxon>
        <taxon>Bdelloidea</taxon>
        <taxon>Philodinida</taxon>
        <taxon>Philodinidae</taxon>
        <taxon>Rotaria</taxon>
    </lineage>
</organism>
<dbReference type="InterPro" id="IPR020422">
    <property type="entry name" value="TYR_PHOSPHATASE_DUAL_dom"/>
</dbReference>
<dbReference type="Gene3D" id="3.90.190.10">
    <property type="entry name" value="Protein tyrosine phosphatase superfamily"/>
    <property type="match status" value="1"/>
</dbReference>
<dbReference type="GO" id="GO:0004651">
    <property type="term" value="F:polynucleotide 5'-phosphatase activity"/>
    <property type="evidence" value="ECO:0007669"/>
    <property type="project" value="TreeGrafter"/>
</dbReference>
<keyword evidence="2" id="KW-0904">Protein phosphatase</keyword>
<dbReference type="InterPro" id="IPR000387">
    <property type="entry name" value="Tyr_Pase_dom"/>
</dbReference>
<dbReference type="InterPro" id="IPR029021">
    <property type="entry name" value="Prot-tyrosine_phosphatase-like"/>
</dbReference>
<evidence type="ECO:0000256" key="3">
    <source>
        <dbReference type="SAM" id="MobiDB-lite"/>
    </source>
</evidence>
<reference evidence="5" key="1">
    <citation type="submission" date="2021-02" db="EMBL/GenBank/DDBJ databases">
        <authorList>
            <person name="Nowell W R."/>
        </authorList>
    </citation>
    <scope>NUCLEOTIDE SEQUENCE</scope>
</reference>
<dbReference type="PANTHER" id="PTHR10367:SF9">
    <property type="entry name" value="DUAL-SPECIFICITY PHOSPHATASE 11 (RNA_RNP COMPLEX 1-INTERACTING)"/>
    <property type="match status" value="1"/>
</dbReference>
<dbReference type="GO" id="GO:0004721">
    <property type="term" value="F:phosphoprotein phosphatase activity"/>
    <property type="evidence" value="ECO:0007669"/>
    <property type="project" value="UniProtKB-KW"/>
</dbReference>
<gene>
    <name evidence="5" type="ORF">SMN809_LOCUS17538</name>
</gene>